<feature type="compositionally biased region" description="Pro residues" evidence="10">
    <location>
        <begin position="914"/>
        <end position="923"/>
    </location>
</feature>
<keyword evidence="6 15" id="KW-0675">Receptor</keyword>
<keyword evidence="7" id="KW-0325">Glycoprotein</keyword>
<dbReference type="InterPro" id="IPR001245">
    <property type="entry name" value="Ser-Thr/Tyr_kinase_cat_dom"/>
</dbReference>
<dbReference type="PROSITE" id="PS00109">
    <property type="entry name" value="PROTEIN_KINASE_TYR"/>
    <property type="match status" value="1"/>
</dbReference>
<feature type="region of interest" description="Disordered" evidence="10">
    <location>
        <begin position="1082"/>
        <end position="1118"/>
    </location>
</feature>
<evidence type="ECO:0000259" key="12">
    <source>
        <dbReference type="PROSITE" id="PS50011"/>
    </source>
</evidence>
<dbReference type="InterPro" id="IPR050122">
    <property type="entry name" value="RTK"/>
</dbReference>
<feature type="region of interest" description="Disordered" evidence="10">
    <location>
        <begin position="393"/>
        <end position="471"/>
    </location>
</feature>
<evidence type="ECO:0000256" key="10">
    <source>
        <dbReference type="SAM" id="MobiDB-lite"/>
    </source>
</evidence>
<dbReference type="PROSITE" id="PS00107">
    <property type="entry name" value="PROTEIN_KINASE_ATP"/>
    <property type="match status" value="1"/>
</dbReference>
<dbReference type="CDD" id="cd00192">
    <property type="entry name" value="PTKc"/>
    <property type="match status" value="1"/>
</dbReference>
<feature type="domain" description="Protein kinase" evidence="12">
    <location>
        <begin position="641"/>
        <end position="900"/>
    </location>
</feature>
<feature type="region of interest" description="Disordered" evidence="10">
    <location>
        <begin position="906"/>
        <end position="1036"/>
    </location>
</feature>
<dbReference type="InterPro" id="IPR002909">
    <property type="entry name" value="IPT_dom"/>
</dbReference>
<evidence type="ECO:0000256" key="6">
    <source>
        <dbReference type="ARBA" id="ARBA00023170"/>
    </source>
</evidence>
<feature type="domain" description="4Fe-4S ferredoxin-type" evidence="13">
    <location>
        <begin position="65"/>
        <end position="97"/>
    </location>
</feature>
<gene>
    <name evidence="15" type="primary">LOC101851546</name>
</gene>
<evidence type="ECO:0000256" key="4">
    <source>
        <dbReference type="ARBA" id="ARBA00022989"/>
    </source>
</evidence>
<dbReference type="InterPro" id="IPR020635">
    <property type="entry name" value="Tyr_kinase_cat_dom"/>
</dbReference>
<evidence type="ECO:0000256" key="9">
    <source>
        <dbReference type="PROSITE-ProRule" id="PRU10141"/>
    </source>
</evidence>
<dbReference type="InterPro" id="IPR014756">
    <property type="entry name" value="Ig_E-set"/>
</dbReference>
<comment type="subcellular location">
    <subcellularLocation>
        <location evidence="1">Membrane</location>
        <topology evidence="1">Single-pass membrane protein</topology>
    </subcellularLocation>
</comment>
<feature type="region of interest" description="Disordered" evidence="10">
    <location>
        <begin position="1178"/>
        <end position="1201"/>
    </location>
</feature>
<keyword evidence="5 11" id="KW-0472">Membrane</keyword>
<feature type="transmembrane region" description="Helical" evidence="11">
    <location>
        <begin position="561"/>
        <end position="584"/>
    </location>
</feature>
<evidence type="ECO:0000256" key="7">
    <source>
        <dbReference type="ARBA" id="ARBA00023180"/>
    </source>
</evidence>
<feature type="compositionally biased region" description="Gly residues" evidence="10">
    <location>
        <begin position="1009"/>
        <end position="1025"/>
    </location>
</feature>
<dbReference type="Gene3D" id="3.30.200.20">
    <property type="entry name" value="Phosphorylase Kinase, domain 1"/>
    <property type="match status" value="1"/>
</dbReference>
<comment type="catalytic activity">
    <reaction evidence="8">
        <text>L-tyrosyl-[protein] + ATP = O-phospho-L-tyrosyl-[protein] + ADP + H(+)</text>
        <dbReference type="Rhea" id="RHEA:10596"/>
        <dbReference type="Rhea" id="RHEA-COMP:10136"/>
        <dbReference type="Rhea" id="RHEA-COMP:20101"/>
        <dbReference type="ChEBI" id="CHEBI:15378"/>
        <dbReference type="ChEBI" id="CHEBI:30616"/>
        <dbReference type="ChEBI" id="CHEBI:46858"/>
        <dbReference type="ChEBI" id="CHEBI:61978"/>
        <dbReference type="ChEBI" id="CHEBI:456216"/>
        <dbReference type="EC" id="2.7.10.1"/>
    </reaction>
</comment>
<proteinExistence type="predicted"/>
<keyword evidence="14" id="KW-1185">Reference proteome</keyword>
<dbReference type="PRINTS" id="PR00109">
    <property type="entry name" value="TYRKINASE"/>
</dbReference>
<dbReference type="EC" id="2.7.10.1" evidence="2"/>
<name>A0ABM1ADF6_APLCA</name>
<dbReference type="InterPro" id="IPR013783">
    <property type="entry name" value="Ig-like_fold"/>
</dbReference>
<feature type="binding site" evidence="9">
    <location>
        <position position="674"/>
    </location>
    <ligand>
        <name>ATP</name>
        <dbReference type="ChEBI" id="CHEBI:30616"/>
    </ligand>
</feature>
<dbReference type="PROSITE" id="PS51379">
    <property type="entry name" value="4FE4S_FER_2"/>
    <property type="match status" value="1"/>
</dbReference>
<dbReference type="SMART" id="SM00219">
    <property type="entry name" value="TyrKc"/>
    <property type="match status" value="1"/>
</dbReference>
<dbReference type="SUPFAM" id="SSF56112">
    <property type="entry name" value="Protein kinase-like (PK-like)"/>
    <property type="match status" value="1"/>
</dbReference>
<dbReference type="SUPFAM" id="SSF81296">
    <property type="entry name" value="E set domains"/>
    <property type="match status" value="2"/>
</dbReference>
<accession>A0ABM1ADF6</accession>
<dbReference type="Pfam" id="PF07714">
    <property type="entry name" value="PK_Tyr_Ser-Thr"/>
    <property type="match status" value="1"/>
</dbReference>
<reference evidence="15" key="1">
    <citation type="submission" date="2025-08" db="UniProtKB">
        <authorList>
            <consortium name="RefSeq"/>
        </authorList>
    </citation>
    <scope>IDENTIFICATION</scope>
</reference>
<feature type="compositionally biased region" description="Polar residues" evidence="10">
    <location>
        <begin position="453"/>
        <end position="471"/>
    </location>
</feature>
<sequence length="1291" mass="138889">MDRDVALSECDLTQSGKCPPRLTSFSPIFAPVAGGTRLNLVGHNMGSAGEGTVNVTVCNQTCSDVAPNVNSLHCTLPAKCATCSDGCPVTVIAVAKQGTVDVRSTIPQRLHYQSPNVTSFNPICGPVSGGTTLVISGQHLTIGSQAVVTVAGRECTLLSRQGEDLKCIIGPSANKTISCGKVNVTIDWHQVPQSNKTFCFTPDPVVESLTPNGTIESGGIEIVVRGQGFQHVGYAELALVLSVYNKDSNKTLQFPFRSRCDLTGSENEFRCTTPNLRNVTQVHYGRMFRDTAAGVRLVMDGFDGLAKSPRLSSMTVYRDPDLLTTSTELHISGRKPFLTIRGEHIPQSLGLNQFSVTVGNTTCEVTSVTHDKIVCDAYDVLVKYRADQENKHGGGYEIDGQSGKNWTSSENTTLSGNTTATATTTNTTTVTAAATTTLSPNASSEAVVVSSGPWPTTTTSRVSFDNNSSTPEVGRTLGDFLTLRGRAVGSGSSTPQPHWYAIRARRAERRRRRRRNREPQLYTLVVKIGNYEKEGKVQVGPRWNQTEVPLDSSPFLTQPTIIALGAGGGILLLMIVLVAVCCRVHAKAKKERKLAETFSNLGSSKGSAEGAVPSLKQILESVVEPGRRADLDRLIIDLDRLTVGNSIGSGNFGCVYEGMLNVSPDTPAVRVAVKTLQDPSYRVMDLKGFVQEAVLMKDFRHPHVLGLIGLAEKAPGIPYVVLPYMENGDLLTYIRDPSVILSLHDVIKFGADIASGMDYLSGLKFVHRDLAARNCMLGSDERVKVADFGLCRDIYEKGYYSSDNKKKLPIRWMAVESIEHGAYSTKSDVWSLGVVLWELLTRGVTPYPGVDGWDVINFLRRRRLAPPHFCPDRMYRLMLNCWAKNPTSRPTFKNIRMELLTMIGEDPFSTAPATPEPSAPSTPDPSRCGLDLQPPKSPARGGAAGSFDKAAQKPDSSSGGKTTSPTTGGKKPVPLPRGIPPKSKSSQDSGAAATAAKLRHPTSEDNNNGVGGGGVMTAGVVGGGSERSAARAKTHSDIMSVPKPSVVENVAITIPACYNHREVSKSAAADYLTLVDNYEAPPKFSNPLLRSKNRHGRKSNRSRKEKSSGSGKGRGAAATRNSGYLEVHGMQPSSVVGALASQSFEMTVLSTDPSGHTRSLLVDQRNKDNTYYDLETFDMDDTDGEYQSDRSSNVTSSHHDSSVASMLDSRYSAGSFVDSRYSSSAVGSHHASDSSLGSTPHAGGERLRVSSLHVPQRRTSPRQDVPGRGSTNVLDISEESSQHNSYEATSL</sequence>
<dbReference type="Pfam" id="PF01833">
    <property type="entry name" value="TIG"/>
    <property type="match status" value="2"/>
</dbReference>
<feature type="region of interest" description="Disordered" evidence="10">
    <location>
        <begin position="1225"/>
        <end position="1291"/>
    </location>
</feature>
<dbReference type="PANTHER" id="PTHR24416">
    <property type="entry name" value="TYROSINE-PROTEIN KINASE RECEPTOR"/>
    <property type="match status" value="1"/>
</dbReference>
<evidence type="ECO:0000256" key="11">
    <source>
        <dbReference type="SAM" id="Phobius"/>
    </source>
</evidence>
<dbReference type="SMART" id="SM00429">
    <property type="entry name" value="IPT"/>
    <property type="match status" value="3"/>
</dbReference>
<keyword evidence="9" id="KW-0067">ATP-binding</keyword>
<feature type="compositionally biased region" description="Low complexity" evidence="10">
    <location>
        <begin position="411"/>
        <end position="437"/>
    </location>
</feature>
<feature type="compositionally biased region" description="Low complexity" evidence="10">
    <location>
        <begin position="953"/>
        <end position="972"/>
    </location>
</feature>
<dbReference type="CDD" id="cd00603">
    <property type="entry name" value="IPT_PCSR"/>
    <property type="match status" value="2"/>
</dbReference>
<dbReference type="InterPro" id="IPR008266">
    <property type="entry name" value="Tyr_kinase_AS"/>
</dbReference>
<evidence type="ECO:0000313" key="14">
    <source>
        <dbReference type="Proteomes" id="UP000694888"/>
    </source>
</evidence>
<dbReference type="InterPro" id="IPR017896">
    <property type="entry name" value="4Fe4S_Fe-S-bd"/>
</dbReference>
<evidence type="ECO:0000313" key="15">
    <source>
        <dbReference type="RefSeq" id="XP_012945572.1"/>
    </source>
</evidence>
<organism evidence="14 15">
    <name type="scientific">Aplysia californica</name>
    <name type="common">California sea hare</name>
    <dbReference type="NCBI Taxonomy" id="6500"/>
    <lineage>
        <taxon>Eukaryota</taxon>
        <taxon>Metazoa</taxon>
        <taxon>Spiralia</taxon>
        <taxon>Lophotrochozoa</taxon>
        <taxon>Mollusca</taxon>
        <taxon>Gastropoda</taxon>
        <taxon>Heterobranchia</taxon>
        <taxon>Euthyneura</taxon>
        <taxon>Tectipleura</taxon>
        <taxon>Aplysiida</taxon>
        <taxon>Aplysioidea</taxon>
        <taxon>Aplysiidae</taxon>
        <taxon>Aplysia</taxon>
    </lineage>
</organism>
<dbReference type="InterPro" id="IPR000719">
    <property type="entry name" value="Prot_kinase_dom"/>
</dbReference>
<dbReference type="Gene3D" id="2.60.40.10">
    <property type="entry name" value="Immunoglobulins"/>
    <property type="match status" value="2"/>
</dbReference>
<dbReference type="PANTHER" id="PTHR24416:SF564">
    <property type="entry name" value="MACROPHAGE-STIMULATING PROTEIN RECEPTOR"/>
    <property type="match status" value="1"/>
</dbReference>
<feature type="compositionally biased region" description="Basic residues" evidence="10">
    <location>
        <begin position="1091"/>
        <end position="1104"/>
    </location>
</feature>
<evidence type="ECO:0000256" key="3">
    <source>
        <dbReference type="ARBA" id="ARBA00022692"/>
    </source>
</evidence>
<dbReference type="Gene3D" id="1.10.510.10">
    <property type="entry name" value="Transferase(Phosphotransferase) domain 1"/>
    <property type="match status" value="1"/>
</dbReference>
<dbReference type="RefSeq" id="XP_012945572.1">
    <property type="nucleotide sequence ID" value="XM_013090118.1"/>
</dbReference>
<dbReference type="PROSITE" id="PS50011">
    <property type="entry name" value="PROTEIN_KINASE_DOM"/>
    <property type="match status" value="1"/>
</dbReference>
<evidence type="ECO:0000256" key="1">
    <source>
        <dbReference type="ARBA" id="ARBA00004167"/>
    </source>
</evidence>
<keyword evidence="3 11" id="KW-0812">Transmembrane</keyword>
<dbReference type="InterPro" id="IPR017441">
    <property type="entry name" value="Protein_kinase_ATP_BS"/>
</dbReference>
<keyword evidence="4 11" id="KW-1133">Transmembrane helix</keyword>
<dbReference type="InterPro" id="IPR011009">
    <property type="entry name" value="Kinase-like_dom_sf"/>
</dbReference>
<dbReference type="Proteomes" id="UP000694888">
    <property type="component" value="Unplaced"/>
</dbReference>
<evidence type="ECO:0000256" key="8">
    <source>
        <dbReference type="ARBA" id="ARBA00051243"/>
    </source>
</evidence>
<dbReference type="GeneID" id="101851546"/>
<evidence type="ECO:0000256" key="5">
    <source>
        <dbReference type="ARBA" id="ARBA00023136"/>
    </source>
</evidence>
<protein>
    <recommendedName>
        <fullName evidence="2">receptor protein-tyrosine kinase</fullName>
        <ecNumber evidence="2">2.7.10.1</ecNumber>
    </recommendedName>
</protein>
<evidence type="ECO:0000256" key="2">
    <source>
        <dbReference type="ARBA" id="ARBA00011902"/>
    </source>
</evidence>
<keyword evidence="9" id="KW-0547">Nucleotide-binding</keyword>
<evidence type="ECO:0000259" key="13">
    <source>
        <dbReference type="PROSITE" id="PS51379"/>
    </source>
</evidence>
<feature type="compositionally biased region" description="Polar residues" evidence="10">
    <location>
        <begin position="1282"/>
        <end position="1291"/>
    </location>
</feature>